<evidence type="ECO:0000256" key="2">
    <source>
        <dbReference type="ARBA" id="ARBA00022741"/>
    </source>
</evidence>
<dbReference type="InterPro" id="IPR004344">
    <property type="entry name" value="TTL/TTLL_fam"/>
</dbReference>
<keyword evidence="2" id="KW-0547">Nucleotide-binding</keyword>
<evidence type="ECO:0008006" key="6">
    <source>
        <dbReference type="Google" id="ProtNLM"/>
    </source>
</evidence>
<proteinExistence type="predicted"/>
<gene>
    <name evidence="4" type="ORF">DAPPUDRAFT_340198</name>
</gene>
<dbReference type="PANTHER" id="PTHR12241:SF147">
    <property type="entry name" value="TUBULIN POLYGLUTAMYLASE TTLL7"/>
    <property type="match status" value="1"/>
</dbReference>
<dbReference type="OrthoDB" id="202825at2759"/>
<accession>E9I3X3</accession>
<dbReference type="eggNOG" id="KOG2158">
    <property type="taxonomic scope" value="Eukaryota"/>
</dbReference>
<dbReference type="AlphaFoldDB" id="E9I3X3"/>
<organism evidence="4 5">
    <name type="scientific">Daphnia pulex</name>
    <name type="common">Water flea</name>
    <dbReference type="NCBI Taxonomy" id="6669"/>
    <lineage>
        <taxon>Eukaryota</taxon>
        <taxon>Metazoa</taxon>
        <taxon>Ecdysozoa</taxon>
        <taxon>Arthropoda</taxon>
        <taxon>Crustacea</taxon>
        <taxon>Branchiopoda</taxon>
        <taxon>Diplostraca</taxon>
        <taxon>Cladocera</taxon>
        <taxon>Anomopoda</taxon>
        <taxon>Daphniidae</taxon>
        <taxon>Daphnia</taxon>
    </lineage>
</organism>
<sequence>MTILSRKNNLGTALMNFRKQFPGEYEFFPITWSLPNDYQDLLAYHDCRQQGKAQTFIVKPEASCQGRGIYLTRNIE</sequence>
<keyword evidence="5" id="KW-1185">Reference proteome</keyword>
<dbReference type="PANTHER" id="PTHR12241">
    <property type="entry name" value="TUBULIN POLYGLUTAMYLASE"/>
    <property type="match status" value="1"/>
</dbReference>
<keyword evidence="1" id="KW-0436">Ligase</keyword>
<protein>
    <recommendedName>
        <fullName evidence="6">Tubulin--tyrosine ligase-like protein 9</fullName>
    </recommendedName>
</protein>
<dbReference type="KEGG" id="dpx:DAPPUDRAFT_340198"/>
<evidence type="ECO:0000313" key="5">
    <source>
        <dbReference type="Proteomes" id="UP000000305"/>
    </source>
</evidence>
<dbReference type="STRING" id="6669.E9I3X3"/>
<dbReference type="Pfam" id="PF03133">
    <property type="entry name" value="TTL"/>
    <property type="match status" value="1"/>
</dbReference>
<feature type="non-terminal residue" evidence="4">
    <location>
        <position position="76"/>
    </location>
</feature>
<evidence type="ECO:0000256" key="1">
    <source>
        <dbReference type="ARBA" id="ARBA00022598"/>
    </source>
</evidence>
<dbReference type="GO" id="GO:0005524">
    <property type="term" value="F:ATP binding"/>
    <property type="evidence" value="ECO:0007669"/>
    <property type="project" value="UniProtKB-KW"/>
</dbReference>
<name>E9I3X3_DAPPU</name>
<evidence type="ECO:0000313" key="4">
    <source>
        <dbReference type="EMBL" id="EFX61307.1"/>
    </source>
</evidence>
<dbReference type="GO" id="GO:0016874">
    <property type="term" value="F:ligase activity"/>
    <property type="evidence" value="ECO:0007669"/>
    <property type="project" value="UniProtKB-KW"/>
</dbReference>
<reference evidence="4 5" key="1">
    <citation type="journal article" date="2011" name="Science">
        <title>The ecoresponsive genome of Daphnia pulex.</title>
        <authorList>
            <person name="Colbourne J.K."/>
            <person name="Pfrender M.E."/>
            <person name="Gilbert D."/>
            <person name="Thomas W.K."/>
            <person name="Tucker A."/>
            <person name="Oakley T.H."/>
            <person name="Tokishita S."/>
            <person name="Aerts A."/>
            <person name="Arnold G.J."/>
            <person name="Basu M.K."/>
            <person name="Bauer D.J."/>
            <person name="Caceres C.E."/>
            <person name="Carmel L."/>
            <person name="Casola C."/>
            <person name="Choi J.H."/>
            <person name="Detter J.C."/>
            <person name="Dong Q."/>
            <person name="Dusheyko S."/>
            <person name="Eads B.D."/>
            <person name="Frohlich T."/>
            <person name="Geiler-Samerotte K.A."/>
            <person name="Gerlach D."/>
            <person name="Hatcher P."/>
            <person name="Jogdeo S."/>
            <person name="Krijgsveld J."/>
            <person name="Kriventseva E.V."/>
            <person name="Kultz D."/>
            <person name="Laforsch C."/>
            <person name="Lindquist E."/>
            <person name="Lopez J."/>
            <person name="Manak J.R."/>
            <person name="Muller J."/>
            <person name="Pangilinan J."/>
            <person name="Patwardhan R.P."/>
            <person name="Pitluck S."/>
            <person name="Pritham E.J."/>
            <person name="Rechtsteiner A."/>
            <person name="Rho M."/>
            <person name="Rogozin I.B."/>
            <person name="Sakarya O."/>
            <person name="Salamov A."/>
            <person name="Schaack S."/>
            <person name="Shapiro H."/>
            <person name="Shiga Y."/>
            <person name="Skalitzky C."/>
            <person name="Smith Z."/>
            <person name="Souvorov A."/>
            <person name="Sung W."/>
            <person name="Tang Z."/>
            <person name="Tsuchiya D."/>
            <person name="Tu H."/>
            <person name="Vos H."/>
            <person name="Wang M."/>
            <person name="Wolf Y.I."/>
            <person name="Yamagata H."/>
            <person name="Yamada T."/>
            <person name="Ye Y."/>
            <person name="Shaw J.R."/>
            <person name="Andrews J."/>
            <person name="Crease T.J."/>
            <person name="Tang H."/>
            <person name="Lucas S.M."/>
            <person name="Robertson H.M."/>
            <person name="Bork P."/>
            <person name="Koonin E.V."/>
            <person name="Zdobnov E.M."/>
            <person name="Grigoriev I.V."/>
            <person name="Lynch M."/>
            <person name="Boore J.L."/>
        </authorList>
    </citation>
    <scope>NUCLEOTIDE SEQUENCE [LARGE SCALE GENOMIC DNA]</scope>
</reference>
<dbReference type="EMBL" id="GL734800">
    <property type="protein sequence ID" value="EFX61307.1"/>
    <property type="molecule type" value="Genomic_DNA"/>
</dbReference>
<evidence type="ECO:0000256" key="3">
    <source>
        <dbReference type="ARBA" id="ARBA00022840"/>
    </source>
</evidence>
<dbReference type="InParanoid" id="E9I3X3"/>
<dbReference type="Proteomes" id="UP000000305">
    <property type="component" value="Unassembled WGS sequence"/>
</dbReference>
<keyword evidence="3" id="KW-0067">ATP-binding</keyword>
<dbReference type="PROSITE" id="PS51221">
    <property type="entry name" value="TTL"/>
    <property type="match status" value="1"/>
</dbReference>
<dbReference type="HOGENOM" id="CLU_2661550_0_0_1"/>